<dbReference type="GO" id="GO:0003723">
    <property type="term" value="F:RNA binding"/>
    <property type="evidence" value="ECO:0007669"/>
    <property type="project" value="UniProtKB-KW"/>
</dbReference>
<dbReference type="InterPro" id="IPR036555">
    <property type="entry name" value="NusA_N_sf"/>
</dbReference>
<evidence type="ECO:0000256" key="4">
    <source>
        <dbReference type="ARBA" id="ARBA00022884"/>
    </source>
</evidence>
<evidence type="ECO:0000256" key="5">
    <source>
        <dbReference type="ARBA" id="ARBA00023015"/>
    </source>
</evidence>
<dbReference type="Pfam" id="PF00575">
    <property type="entry name" value="S1"/>
    <property type="match status" value="1"/>
</dbReference>
<dbReference type="InterPro" id="IPR003029">
    <property type="entry name" value="S1_domain"/>
</dbReference>
<keyword evidence="6" id="KW-0804">Transcription</keyword>
<dbReference type="FunFam" id="3.30.300.20:FF:000002">
    <property type="entry name" value="Transcription termination/antitermination protein NusA"/>
    <property type="match status" value="1"/>
</dbReference>
<dbReference type="SUPFAM" id="SSF69705">
    <property type="entry name" value="Transcription factor NusA, N-terminal domain"/>
    <property type="match status" value="1"/>
</dbReference>
<dbReference type="CDD" id="cd04455">
    <property type="entry name" value="S1_NusA"/>
    <property type="match status" value="1"/>
</dbReference>
<dbReference type="Gene3D" id="3.30.1480.10">
    <property type="entry name" value="NusA, N-terminal domain"/>
    <property type="match status" value="1"/>
</dbReference>
<keyword evidence="1" id="KW-0806">Transcription termination</keyword>
<keyword evidence="2" id="KW-0963">Cytoplasm</keyword>
<dbReference type="PANTHER" id="PTHR22648:SF0">
    <property type="entry name" value="TRANSCRIPTION TERMINATION_ANTITERMINATION PROTEIN NUSA"/>
    <property type="match status" value="1"/>
</dbReference>
<dbReference type="HAMAP" id="MF_00945_B">
    <property type="entry name" value="NusA_B"/>
    <property type="match status" value="1"/>
</dbReference>
<dbReference type="InterPro" id="IPR030842">
    <property type="entry name" value="TF_NusA_bacterial"/>
</dbReference>
<dbReference type="PANTHER" id="PTHR22648">
    <property type="entry name" value="TRANSCRIPTION TERMINATION FACTOR NUSA"/>
    <property type="match status" value="1"/>
</dbReference>
<sequence>MSREIVEAMKALADEKGIDPERLIAALEDALLSAYKKQPDSARYARVELNPESGDYRVIELLVPERLEAQLIVETIDEETYLDEETGEYVEPQEPEIDPRKFDDYRDQITEQDVTPDDFGRIAAQTAKQVILQRVREAERDMMFDEFQDRVGELVNGIVQQSDSRYTLVQLRVGVEALLPRSEQVDGERYDHGQRVKAVIKEVSNSTKGPSIILSRRDPELIKALFELEVPEIADGLVEIANVAREPGYRSKIAVVSYADGVDPVGACVGPRGSRVRMVVSELRGEKIDIIPYNDEPARFVAKALSPARVREVLVDDEQRQATVIVPDDQLSLAIGREGQNARLAARLTGWRIDIRSETEFATDGDDAGFGDEEETGGRCAAIQSSGRRCPNASLPGSAYCGLPAHQALSRFSGSSIVFLASFSDEEMERLSDPDLSQEDVADLVARGEEGYAEAAEAAAIAQAAAEAEELAAIAQAAAEAEELAAEAAGLEETDVDAEDAGEVPAEDAEPIDDAEAPVEQPVAEGEAQEPTA</sequence>
<keyword evidence="5" id="KW-0805">Transcription regulation</keyword>
<reference evidence="9" key="1">
    <citation type="submission" date="2020-05" db="EMBL/GenBank/DDBJ databases">
        <authorList>
            <person name="Chiriac C."/>
            <person name="Salcher M."/>
            <person name="Ghai R."/>
            <person name="Kavagutti S V."/>
        </authorList>
    </citation>
    <scope>NUCLEOTIDE SEQUENCE</scope>
</reference>
<evidence type="ECO:0000313" key="9">
    <source>
        <dbReference type="EMBL" id="CAB4923811.1"/>
    </source>
</evidence>
<dbReference type="InterPro" id="IPR009019">
    <property type="entry name" value="KH_sf_prok-type"/>
</dbReference>
<dbReference type="SUPFAM" id="SSF54814">
    <property type="entry name" value="Prokaryotic type KH domain (KH-domain type II)"/>
    <property type="match status" value="2"/>
</dbReference>
<dbReference type="SMART" id="SM00316">
    <property type="entry name" value="S1"/>
    <property type="match status" value="1"/>
</dbReference>
<feature type="compositionally biased region" description="Acidic residues" evidence="7">
    <location>
        <begin position="482"/>
        <end position="517"/>
    </location>
</feature>
<dbReference type="InterPro" id="IPR010213">
    <property type="entry name" value="TF_NusA"/>
</dbReference>
<dbReference type="Gene3D" id="2.40.50.140">
    <property type="entry name" value="Nucleic acid-binding proteins"/>
    <property type="match status" value="1"/>
</dbReference>
<dbReference type="SUPFAM" id="SSF50249">
    <property type="entry name" value="Nucleic acid-binding proteins"/>
    <property type="match status" value="1"/>
</dbReference>
<evidence type="ECO:0000259" key="8">
    <source>
        <dbReference type="PROSITE" id="PS50126"/>
    </source>
</evidence>
<dbReference type="EMBL" id="CAFBMX010000003">
    <property type="protein sequence ID" value="CAB4923811.1"/>
    <property type="molecule type" value="Genomic_DNA"/>
</dbReference>
<dbReference type="PROSITE" id="PS50084">
    <property type="entry name" value="KH_TYPE_1"/>
    <property type="match status" value="1"/>
</dbReference>
<organism evidence="9">
    <name type="scientific">freshwater metagenome</name>
    <dbReference type="NCBI Taxonomy" id="449393"/>
    <lineage>
        <taxon>unclassified sequences</taxon>
        <taxon>metagenomes</taxon>
        <taxon>ecological metagenomes</taxon>
    </lineage>
</organism>
<evidence type="ECO:0000256" key="7">
    <source>
        <dbReference type="SAM" id="MobiDB-lite"/>
    </source>
</evidence>
<dbReference type="InterPro" id="IPR015946">
    <property type="entry name" value="KH_dom-like_a/b"/>
</dbReference>
<dbReference type="Pfam" id="PF26594">
    <property type="entry name" value="KH_NusA_2nd"/>
    <property type="match status" value="1"/>
</dbReference>
<dbReference type="InterPro" id="IPR004087">
    <property type="entry name" value="KH_dom"/>
</dbReference>
<dbReference type="InterPro" id="IPR012340">
    <property type="entry name" value="NA-bd_OB-fold"/>
</dbReference>
<dbReference type="NCBIfam" id="TIGR01953">
    <property type="entry name" value="NusA"/>
    <property type="match status" value="1"/>
</dbReference>
<proteinExistence type="inferred from homology"/>
<name>A0A6J7HZA8_9ZZZZ</name>
<dbReference type="InterPro" id="IPR013735">
    <property type="entry name" value="TF_NusA_N"/>
</dbReference>
<gene>
    <name evidence="9" type="ORF">UFOPK3674_00716</name>
</gene>
<dbReference type="GO" id="GO:0006353">
    <property type="term" value="P:DNA-templated transcription termination"/>
    <property type="evidence" value="ECO:0007669"/>
    <property type="project" value="UniProtKB-KW"/>
</dbReference>
<dbReference type="CDD" id="cd02134">
    <property type="entry name" value="KH-II_NusA_rpt1"/>
    <property type="match status" value="1"/>
</dbReference>
<keyword evidence="3" id="KW-0889">Transcription antitermination</keyword>
<dbReference type="CDD" id="cd22529">
    <property type="entry name" value="KH-II_NusA_rpt2"/>
    <property type="match status" value="1"/>
</dbReference>
<dbReference type="AlphaFoldDB" id="A0A6J7HZA8"/>
<evidence type="ECO:0000256" key="2">
    <source>
        <dbReference type="ARBA" id="ARBA00022490"/>
    </source>
</evidence>
<accession>A0A6J7HZA8</accession>
<evidence type="ECO:0000256" key="3">
    <source>
        <dbReference type="ARBA" id="ARBA00022814"/>
    </source>
</evidence>
<dbReference type="SMART" id="SM00322">
    <property type="entry name" value="KH"/>
    <property type="match status" value="2"/>
</dbReference>
<evidence type="ECO:0000256" key="6">
    <source>
        <dbReference type="ARBA" id="ARBA00023163"/>
    </source>
</evidence>
<dbReference type="GO" id="GO:0005829">
    <property type="term" value="C:cytosol"/>
    <property type="evidence" value="ECO:0007669"/>
    <property type="project" value="TreeGrafter"/>
</dbReference>
<dbReference type="GO" id="GO:0003700">
    <property type="term" value="F:DNA-binding transcription factor activity"/>
    <property type="evidence" value="ECO:0007669"/>
    <property type="project" value="InterPro"/>
</dbReference>
<dbReference type="Pfam" id="PF13184">
    <property type="entry name" value="KH_NusA_1st"/>
    <property type="match status" value="1"/>
</dbReference>
<dbReference type="PROSITE" id="PS50126">
    <property type="entry name" value="S1"/>
    <property type="match status" value="1"/>
</dbReference>
<dbReference type="GO" id="GO:0031564">
    <property type="term" value="P:transcription antitermination"/>
    <property type="evidence" value="ECO:0007669"/>
    <property type="project" value="UniProtKB-KW"/>
</dbReference>
<dbReference type="InterPro" id="IPR058582">
    <property type="entry name" value="KH_NusA_2nd"/>
</dbReference>
<protein>
    <submittedName>
        <fullName evidence="9">Unannotated protein</fullName>
    </submittedName>
</protein>
<feature type="domain" description="S1 motif" evidence="8">
    <location>
        <begin position="152"/>
        <end position="217"/>
    </location>
</feature>
<feature type="region of interest" description="Disordered" evidence="7">
    <location>
        <begin position="482"/>
        <end position="533"/>
    </location>
</feature>
<evidence type="ECO:0000256" key="1">
    <source>
        <dbReference type="ARBA" id="ARBA00022472"/>
    </source>
</evidence>
<dbReference type="InterPro" id="IPR025249">
    <property type="entry name" value="TF_NusA_KH_1st"/>
</dbReference>
<keyword evidence="4" id="KW-0694">RNA-binding</keyword>
<dbReference type="FunFam" id="3.30.300.20:FF:000005">
    <property type="entry name" value="Transcription termination/antitermination protein NusA"/>
    <property type="match status" value="1"/>
</dbReference>
<dbReference type="Gene3D" id="3.30.300.20">
    <property type="match status" value="2"/>
</dbReference>
<dbReference type="Pfam" id="PF08529">
    <property type="entry name" value="NusA_N"/>
    <property type="match status" value="1"/>
</dbReference>